<proteinExistence type="inferred from homology"/>
<keyword evidence="8" id="KW-1185">Reference proteome</keyword>
<evidence type="ECO:0000256" key="6">
    <source>
        <dbReference type="SAM" id="Phobius"/>
    </source>
</evidence>
<feature type="transmembrane region" description="Helical" evidence="6">
    <location>
        <begin position="20"/>
        <end position="39"/>
    </location>
</feature>
<accession>A0A402BH54</accession>
<sequence length="272" mass="28480">MTLLHDILTSMTSPQVINGLIQVAAASVLVLIVVLIASFNRVKVARETITSMIRGFVQILLVGIILVLIINTSIVFGYLVLAMMSVFAAVLSHKRGKGLPGAFKISLLAIGIGSGITIIVMALVGVIEPKIANLIPVGSMIISSSMRTNSLALNRFRAEIESHVGQIEAGLALGAPPATVIETYLNNTVYASIIPAVDTLRSLGIVFIPGLASGMLLAGANPIYAAEYQFAAIAMLFAASTLTGLISGLLLRTTIFSSAEQLTLRPKVAKAA</sequence>
<dbReference type="Proteomes" id="UP000287171">
    <property type="component" value="Unassembled WGS sequence"/>
</dbReference>
<evidence type="ECO:0000313" key="8">
    <source>
        <dbReference type="Proteomes" id="UP000287171"/>
    </source>
</evidence>
<evidence type="ECO:0000256" key="3">
    <source>
        <dbReference type="ARBA" id="ARBA00022692"/>
    </source>
</evidence>
<dbReference type="PANTHER" id="PTHR30028:SF0">
    <property type="entry name" value="PROTEIN ALUMINUM SENSITIVE 3"/>
    <property type="match status" value="1"/>
</dbReference>
<evidence type="ECO:0000256" key="5">
    <source>
        <dbReference type="ARBA" id="ARBA00023136"/>
    </source>
</evidence>
<dbReference type="AlphaFoldDB" id="A0A402BH54"/>
<keyword evidence="4 6" id="KW-1133">Transmembrane helix</keyword>
<evidence type="ECO:0000256" key="4">
    <source>
        <dbReference type="ARBA" id="ARBA00022989"/>
    </source>
</evidence>
<name>A0A402BH54_9CHLR</name>
<feature type="transmembrane region" description="Helical" evidence="6">
    <location>
        <begin position="230"/>
        <end position="251"/>
    </location>
</feature>
<keyword evidence="3 6" id="KW-0812">Transmembrane</keyword>
<comment type="caution">
    <text evidence="7">The sequence shown here is derived from an EMBL/GenBank/DDBJ whole genome shotgun (WGS) entry which is preliminary data.</text>
</comment>
<protein>
    <submittedName>
        <fullName evidence="7">ABC transporter permease</fullName>
    </submittedName>
</protein>
<feature type="transmembrane region" description="Helical" evidence="6">
    <location>
        <begin position="51"/>
        <end position="70"/>
    </location>
</feature>
<organism evidence="7 8">
    <name type="scientific">Dictyobacter alpinus</name>
    <dbReference type="NCBI Taxonomy" id="2014873"/>
    <lineage>
        <taxon>Bacteria</taxon>
        <taxon>Bacillati</taxon>
        <taxon>Chloroflexota</taxon>
        <taxon>Ktedonobacteria</taxon>
        <taxon>Ktedonobacterales</taxon>
        <taxon>Dictyobacteraceae</taxon>
        <taxon>Dictyobacter</taxon>
    </lineage>
</organism>
<evidence type="ECO:0000256" key="2">
    <source>
        <dbReference type="ARBA" id="ARBA00005268"/>
    </source>
</evidence>
<evidence type="ECO:0000313" key="7">
    <source>
        <dbReference type="EMBL" id="GCE30610.1"/>
    </source>
</evidence>
<reference evidence="8" key="1">
    <citation type="submission" date="2018-12" db="EMBL/GenBank/DDBJ databases">
        <title>Tengunoibacter tsumagoiensis gen. nov., sp. nov., Dictyobacter kobayashii sp. nov., D. alpinus sp. nov., and D. joshuensis sp. nov. and description of Dictyobacteraceae fam. nov. within the order Ktedonobacterales isolated from Tengu-no-mugimeshi.</title>
        <authorList>
            <person name="Wang C.M."/>
            <person name="Zheng Y."/>
            <person name="Sakai Y."/>
            <person name="Toyoda A."/>
            <person name="Minakuchi Y."/>
            <person name="Abe K."/>
            <person name="Yokota A."/>
            <person name="Yabe S."/>
        </authorList>
    </citation>
    <scope>NUCLEOTIDE SEQUENCE [LARGE SCALE GENOMIC DNA]</scope>
    <source>
        <strain evidence="8">Uno16</strain>
    </source>
</reference>
<dbReference type="GO" id="GO:0005886">
    <property type="term" value="C:plasma membrane"/>
    <property type="evidence" value="ECO:0007669"/>
    <property type="project" value="TreeGrafter"/>
</dbReference>
<dbReference type="InterPro" id="IPR005226">
    <property type="entry name" value="UPF0014_fam"/>
</dbReference>
<comment type="subcellular location">
    <subcellularLocation>
        <location evidence="1">Membrane</location>
        <topology evidence="1">Multi-pass membrane protein</topology>
    </subcellularLocation>
</comment>
<dbReference type="RefSeq" id="WP_218027606.1">
    <property type="nucleotide sequence ID" value="NZ_BIFT01000002.1"/>
</dbReference>
<dbReference type="PANTHER" id="PTHR30028">
    <property type="entry name" value="UPF0014 INNER MEMBRANE PROTEIN YBBM-RELATED"/>
    <property type="match status" value="1"/>
</dbReference>
<dbReference type="Pfam" id="PF03649">
    <property type="entry name" value="UPF0014"/>
    <property type="match status" value="1"/>
</dbReference>
<comment type="similarity">
    <text evidence="2">Belongs to the UPF0014 family.</text>
</comment>
<feature type="transmembrane region" description="Helical" evidence="6">
    <location>
        <begin position="203"/>
        <end position="224"/>
    </location>
</feature>
<keyword evidence="5 6" id="KW-0472">Membrane</keyword>
<gene>
    <name evidence="7" type="ORF">KDA_60940</name>
</gene>
<dbReference type="EMBL" id="BIFT01000002">
    <property type="protein sequence ID" value="GCE30610.1"/>
    <property type="molecule type" value="Genomic_DNA"/>
</dbReference>
<evidence type="ECO:0000256" key="1">
    <source>
        <dbReference type="ARBA" id="ARBA00004141"/>
    </source>
</evidence>
<feature type="transmembrane region" description="Helical" evidence="6">
    <location>
        <begin position="105"/>
        <end position="127"/>
    </location>
</feature>